<feature type="region of interest" description="Disordered" evidence="1">
    <location>
        <begin position="11"/>
        <end position="31"/>
    </location>
</feature>
<feature type="non-terminal residue" evidence="2">
    <location>
        <position position="1"/>
    </location>
</feature>
<reference evidence="2" key="1">
    <citation type="journal article" date="2014" name="Front. Microbiol.">
        <title>High frequency of phylogenetically diverse reductive dehalogenase-homologous genes in deep subseafloor sedimentary metagenomes.</title>
        <authorList>
            <person name="Kawai M."/>
            <person name="Futagami T."/>
            <person name="Toyoda A."/>
            <person name="Takaki Y."/>
            <person name="Nishi S."/>
            <person name="Hori S."/>
            <person name="Arai W."/>
            <person name="Tsubouchi T."/>
            <person name="Morono Y."/>
            <person name="Uchiyama I."/>
            <person name="Ito T."/>
            <person name="Fujiyama A."/>
            <person name="Inagaki F."/>
            <person name="Takami H."/>
        </authorList>
    </citation>
    <scope>NUCLEOTIDE SEQUENCE</scope>
    <source>
        <strain evidence="2">Expedition CK06-06</strain>
    </source>
</reference>
<evidence type="ECO:0000313" key="2">
    <source>
        <dbReference type="EMBL" id="GAI81935.1"/>
    </source>
</evidence>
<accession>X1T2U6</accession>
<comment type="caution">
    <text evidence="2">The sequence shown here is derived from an EMBL/GenBank/DDBJ whole genome shotgun (WGS) entry which is preliminary data.</text>
</comment>
<evidence type="ECO:0000256" key="1">
    <source>
        <dbReference type="SAM" id="MobiDB-lite"/>
    </source>
</evidence>
<name>X1T2U6_9ZZZZ</name>
<protein>
    <submittedName>
        <fullName evidence="2">Uncharacterized protein</fullName>
    </submittedName>
</protein>
<dbReference type="EMBL" id="BARW01008222">
    <property type="protein sequence ID" value="GAI81935.1"/>
    <property type="molecule type" value="Genomic_DNA"/>
</dbReference>
<dbReference type="AlphaFoldDB" id="X1T2U6"/>
<gene>
    <name evidence="2" type="ORF">S12H4_16926</name>
</gene>
<sequence>LLLIIVSTAEPDPSESLRKGYKQEGNKKRKN</sequence>
<organism evidence="2">
    <name type="scientific">marine sediment metagenome</name>
    <dbReference type="NCBI Taxonomy" id="412755"/>
    <lineage>
        <taxon>unclassified sequences</taxon>
        <taxon>metagenomes</taxon>
        <taxon>ecological metagenomes</taxon>
    </lineage>
</organism>
<feature type="compositionally biased region" description="Basic and acidic residues" evidence="1">
    <location>
        <begin position="15"/>
        <end position="31"/>
    </location>
</feature>
<proteinExistence type="predicted"/>